<evidence type="ECO:0000313" key="2">
    <source>
        <dbReference type="Proteomes" id="UP001595833"/>
    </source>
</evidence>
<proteinExistence type="predicted"/>
<protein>
    <submittedName>
        <fullName evidence="1">Uncharacterized protein</fullName>
    </submittedName>
</protein>
<gene>
    <name evidence="1" type="ORF">ACFPFM_41095</name>
</gene>
<comment type="caution">
    <text evidence="1">The sequence shown here is derived from an EMBL/GenBank/DDBJ whole genome shotgun (WGS) entry which is preliminary data.</text>
</comment>
<sequence>MVATGRWLLPAGCATLLVAALGGEVAQGLLPARSETGPLYTLTYHAEELAENAGVLLMLAATAALRLTRHQTHVELTYRTP</sequence>
<reference evidence="2" key="1">
    <citation type="journal article" date="2019" name="Int. J. Syst. Evol. Microbiol.">
        <title>The Global Catalogue of Microorganisms (GCM) 10K type strain sequencing project: providing services to taxonomists for standard genome sequencing and annotation.</title>
        <authorList>
            <consortium name="The Broad Institute Genomics Platform"/>
            <consortium name="The Broad Institute Genome Sequencing Center for Infectious Disease"/>
            <person name="Wu L."/>
            <person name="Ma J."/>
        </authorList>
    </citation>
    <scope>NUCLEOTIDE SEQUENCE [LARGE SCALE GENOMIC DNA]</scope>
    <source>
        <strain evidence="2">KCTC 12848</strain>
    </source>
</reference>
<organism evidence="1 2">
    <name type="scientific">Saccharothrix xinjiangensis</name>
    <dbReference type="NCBI Taxonomy" id="204798"/>
    <lineage>
        <taxon>Bacteria</taxon>
        <taxon>Bacillati</taxon>
        <taxon>Actinomycetota</taxon>
        <taxon>Actinomycetes</taxon>
        <taxon>Pseudonocardiales</taxon>
        <taxon>Pseudonocardiaceae</taxon>
        <taxon>Saccharothrix</taxon>
    </lineage>
</organism>
<evidence type="ECO:0000313" key="1">
    <source>
        <dbReference type="EMBL" id="MFC5060147.1"/>
    </source>
</evidence>
<dbReference type="Proteomes" id="UP001595833">
    <property type="component" value="Unassembled WGS sequence"/>
</dbReference>
<dbReference type="RefSeq" id="WP_344040171.1">
    <property type="nucleotide sequence ID" value="NZ_BAAAKE010000021.1"/>
</dbReference>
<name>A0ABV9YES0_9PSEU</name>
<accession>A0ABV9YES0</accession>
<keyword evidence="2" id="KW-1185">Reference proteome</keyword>
<dbReference type="EMBL" id="JBHSJB010000052">
    <property type="protein sequence ID" value="MFC5060147.1"/>
    <property type="molecule type" value="Genomic_DNA"/>
</dbReference>